<dbReference type="Proteomes" id="UP001069802">
    <property type="component" value="Unassembled WGS sequence"/>
</dbReference>
<evidence type="ECO:0000313" key="4">
    <source>
        <dbReference type="Proteomes" id="UP001069802"/>
    </source>
</evidence>
<proteinExistence type="predicted"/>
<keyword evidence="4" id="KW-1185">Reference proteome</keyword>
<keyword evidence="2" id="KW-0472">Membrane</keyword>
<accession>A0ABT4LF98</accession>
<keyword evidence="2" id="KW-1133">Transmembrane helix</keyword>
<evidence type="ECO:0000256" key="2">
    <source>
        <dbReference type="SAM" id="Phobius"/>
    </source>
</evidence>
<feature type="transmembrane region" description="Helical" evidence="2">
    <location>
        <begin position="35"/>
        <end position="54"/>
    </location>
</feature>
<feature type="transmembrane region" description="Helical" evidence="2">
    <location>
        <begin position="81"/>
        <end position="102"/>
    </location>
</feature>
<organism evidence="3 4">
    <name type="scientific">Kiloniella laminariae</name>
    <dbReference type="NCBI Taxonomy" id="454162"/>
    <lineage>
        <taxon>Bacteria</taxon>
        <taxon>Pseudomonadati</taxon>
        <taxon>Pseudomonadota</taxon>
        <taxon>Alphaproteobacteria</taxon>
        <taxon>Rhodospirillales</taxon>
        <taxon>Kiloniellaceae</taxon>
        <taxon>Kiloniella</taxon>
    </lineage>
</organism>
<name>A0ABT4LF98_9PROT</name>
<dbReference type="RefSeq" id="WP_269421976.1">
    <property type="nucleotide sequence ID" value="NZ_JAPWGY010000001.1"/>
</dbReference>
<evidence type="ECO:0008006" key="5">
    <source>
        <dbReference type="Google" id="ProtNLM"/>
    </source>
</evidence>
<evidence type="ECO:0000256" key="1">
    <source>
        <dbReference type="SAM" id="MobiDB-lite"/>
    </source>
</evidence>
<feature type="region of interest" description="Disordered" evidence="1">
    <location>
        <begin position="1"/>
        <end position="30"/>
    </location>
</feature>
<sequence>MTRKSSPTDRIPPERPETSAGQMPRPKGSRIQPTWCERAICGFILAGVFVLLIADQYGSEIYGSSGYNEILSVLVEDIAPWLVWPLVAFVIGSVLLPAFFFWHKWRILLPLIGGFITTLTTGVLAGLLSYLIFHEDSDPGYMGEATFIFSMIVGFWIAVIPSPLVAFLSLLLNFVLTRRRNSRDRK</sequence>
<protein>
    <recommendedName>
        <fullName evidence="5">DNA translocase FtsK 4TM region domain-containing protein</fullName>
    </recommendedName>
</protein>
<feature type="transmembrane region" description="Helical" evidence="2">
    <location>
        <begin position="145"/>
        <end position="176"/>
    </location>
</feature>
<dbReference type="EMBL" id="JAPWGY010000001">
    <property type="protein sequence ID" value="MCZ4279779.1"/>
    <property type="molecule type" value="Genomic_DNA"/>
</dbReference>
<keyword evidence="2" id="KW-0812">Transmembrane</keyword>
<feature type="transmembrane region" description="Helical" evidence="2">
    <location>
        <begin position="109"/>
        <end position="133"/>
    </location>
</feature>
<reference evidence="3" key="1">
    <citation type="submission" date="2022-12" db="EMBL/GenBank/DDBJ databases">
        <title>Bacterial isolates from different developmental stages of Nematostella vectensis.</title>
        <authorList>
            <person name="Fraune S."/>
        </authorList>
    </citation>
    <scope>NUCLEOTIDE SEQUENCE</scope>
    <source>
        <strain evidence="3">G21630-S1</strain>
    </source>
</reference>
<evidence type="ECO:0000313" key="3">
    <source>
        <dbReference type="EMBL" id="MCZ4279779.1"/>
    </source>
</evidence>
<gene>
    <name evidence="3" type="ORF">O4H49_03245</name>
</gene>
<comment type="caution">
    <text evidence="3">The sequence shown here is derived from an EMBL/GenBank/DDBJ whole genome shotgun (WGS) entry which is preliminary data.</text>
</comment>